<protein>
    <recommendedName>
        <fullName evidence="2">Alpha-ribazole phosphatase</fullName>
    </recommendedName>
</protein>
<dbReference type="EMBL" id="BARV01026279">
    <property type="protein sequence ID" value="GAI39113.1"/>
    <property type="molecule type" value="Genomic_DNA"/>
</dbReference>
<gene>
    <name evidence="1" type="ORF">S06H3_42489</name>
</gene>
<accession>X1N6A4</accession>
<dbReference type="InterPro" id="IPR050275">
    <property type="entry name" value="PGM_Phosphatase"/>
</dbReference>
<proteinExistence type="predicted"/>
<dbReference type="PANTHER" id="PTHR48100:SF1">
    <property type="entry name" value="HISTIDINE PHOSPHATASE FAMILY PROTEIN-RELATED"/>
    <property type="match status" value="1"/>
</dbReference>
<dbReference type="SUPFAM" id="SSF53254">
    <property type="entry name" value="Phosphoglycerate mutase-like"/>
    <property type="match status" value="1"/>
</dbReference>
<dbReference type="CDD" id="cd07067">
    <property type="entry name" value="HP_PGM_like"/>
    <property type="match status" value="1"/>
</dbReference>
<comment type="caution">
    <text evidence="1">The sequence shown here is derived from an EMBL/GenBank/DDBJ whole genome shotgun (WGS) entry which is preliminary data.</text>
</comment>
<organism evidence="1">
    <name type="scientific">marine sediment metagenome</name>
    <dbReference type="NCBI Taxonomy" id="412755"/>
    <lineage>
        <taxon>unclassified sequences</taxon>
        <taxon>metagenomes</taxon>
        <taxon>ecological metagenomes</taxon>
    </lineage>
</organism>
<dbReference type="GO" id="GO:0005737">
    <property type="term" value="C:cytoplasm"/>
    <property type="evidence" value="ECO:0007669"/>
    <property type="project" value="TreeGrafter"/>
</dbReference>
<dbReference type="Pfam" id="PF00300">
    <property type="entry name" value="His_Phos_1"/>
    <property type="match status" value="1"/>
</dbReference>
<evidence type="ECO:0000313" key="1">
    <source>
        <dbReference type="EMBL" id="GAI39113.1"/>
    </source>
</evidence>
<name>X1N6A4_9ZZZZ</name>
<dbReference type="PANTHER" id="PTHR48100">
    <property type="entry name" value="BROAD-SPECIFICITY PHOSPHATASE YOR283W-RELATED"/>
    <property type="match status" value="1"/>
</dbReference>
<evidence type="ECO:0008006" key="2">
    <source>
        <dbReference type="Google" id="ProtNLM"/>
    </source>
</evidence>
<sequence length="166" mass="18713">MARRMASEPLDAIYSSDLKRTCYTARKIAKYHNLRVKATDKLREISFGAWEGLTPDQIEAKWPKLYQRWRAGPANLKIPQGESVKGFAIRVSEVIDDIVAWHPDQTVLVATHGGLIRIAIMKVMGLDLDSWWETRQENGAINILEFHADSATAVLQNDTSYLASSD</sequence>
<dbReference type="Gene3D" id="3.40.50.1240">
    <property type="entry name" value="Phosphoglycerate mutase-like"/>
    <property type="match status" value="1"/>
</dbReference>
<dbReference type="InterPro" id="IPR013078">
    <property type="entry name" value="His_Pase_superF_clade-1"/>
</dbReference>
<dbReference type="AlphaFoldDB" id="X1N6A4"/>
<dbReference type="InterPro" id="IPR029033">
    <property type="entry name" value="His_PPase_superfam"/>
</dbReference>
<dbReference type="GO" id="GO:0016791">
    <property type="term" value="F:phosphatase activity"/>
    <property type="evidence" value="ECO:0007669"/>
    <property type="project" value="TreeGrafter"/>
</dbReference>
<reference evidence="1" key="1">
    <citation type="journal article" date="2014" name="Front. Microbiol.">
        <title>High frequency of phylogenetically diverse reductive dehalogenase-homologous genes in deep subseafloor sedimentary metagenomes.</title>
        <authorList>
            <person name="Kawai M."/>
            <person name="Futagami T."/>
            <person name="Toyoda A."/>
            <person name="Takaki Y."/>
            <person name="Nishi S."/>
            <person name="Hori S."/>
            <person name="Arai W."/>
            <person name="Tsubouchi T."/>
            <person name="Morono Y."/>
            <person name="Uchiyama I."/>
            <person name="Ito T."/>
            <person name="Fujiyama A."/>
            <person name="Inagaki F."/>
            <person name="Takami H."/>
        </authorList>
    </citation>
    <scope>NUCLEOTIDE SEQUENCE</scope>
    <source>
        <strain evidence="1">Expedition CK06-06</strain>
    </source>
</reference>